<organism evidence="2 3">
    <name type="scientific">Novosphingobium marinum</name>
    <dbReference type="NCBI Taxonomy" id="1514948"/>
    <lineage>
        <taxon>Bacteria</taxon>
        <taxon>Pseudomonadati</taxon>
        <taxon>Pseudomonadota</taxon>
        <taxon>Alphaproteobacteria</taxon>
        <taxon>Sphingomonadales</taxon>
        <taxon>Sphingomonadaceae</taxon>
        <taxon>Novosphingobium</taxon>
    </lineage>
</organism>
<dbReference type="EMBL" id="JACBZF010000004">
    <property type="protein sequence ID" value="NYH96122.1"/>
    <property type="molecule type" value="Genomic_DNA"/>
</dbReference>
<feature type="chain" id="PRO_5030715419" description="TonB C-terminal domain-containing protein" evidence="1">
    <location>
        <begin position="17"/>
        <end position="148"/>
    </location>
</feature>
<dbReference type="RefSeq" id="WP_179407967.1">
    <property type="nucleotide sequence ID" value="NZ_BMGF01000004.1"/>
</dbReference>
<reference evidence="2 3" key="1">
    <citation type="submission" date="2020-07" db="EMBL/GenBank/DDBJ databases">
        <title>Genomic Encyclopedia of Type Strains, Phase IV (KMG-IV): sequencing the most valuable type-strain genomes for metagenomic binning, comparative biology and taxonomic classification.</title>
        <authorList>
            <person name="Goeker M."/>
        </authorList>
    </citation>
    <scope>NUCLEOTIDE SEQUENCE [LARGE SCALE GENOMIC DNA]</scope>
    <source>
        <strain evidence="2 3">DSM 29043</strain>
    </source>
</reference>
<feature type="signal peptide" evidence="1">
    <location>
        <begin position="1"/>
        <end position="16"/>
    </location>
</feature>
<name>A0A7Y9XX10_9SPHN</name>
<protein>
    <recommendedName>
        <fullName evidence="4">TonB C-terminal domain-containing protein</fullName>
    </recommendedName>
</protein>
<keyword evidence="1" id="KW-0732">Signal</keyword>
<accession>A0A7Y9XX10</accession>
<evidence type="ECO:0000313" key="2">
    <source>
        <dbReference type="EMBL" id="NYH96122.1"/>
    </source>
</evidence>
<keyword evidence="3" id="KW-1185">Reference proteome</keyword>
<proteinExistence type="predicted"/>
<dbReference type="AlphaFoldDB" id="A0A7Y9XX10"/>
<gene>
    <name evidence="2" type="ORF">FHS75_002454</name>
</gene>
<evidence type="ECO:0008006" key="4">
    <source>
        <dbReference type="Google" id="ProtNLM"/>
    </source>
</evidence>
<dbReference type="Proteomes" id="UP000522081">
    <property type="component" value="Unassembled WGS sequence"/>
</dbReference>
<dbReference type="PROSITE" id="PS51257">
    <property type="entry name" value="PROKAR_LIPOPROTEIN"/>
    <property type="match status" value="1"/>
</dbReference>
<evidence type="ECO:0000313" key="3">
    <source>
        <dbReference type="Proteomes" id="UP000522081"/>
    </source>
</evidence>
<comment type="caution">
    <text evidence="2">The sequence shown here is derived from an EMBL/GenBank/DDBJ whole genome shotgun (WGS) entry which is preliminary data.</text>
</comment>
<evidence type="ECO:0000256" key="1">
    <source>
        <dbReference type="SAM" id="SignalP"/>
    </source>
</evidence>
<sequence>MLRPSSFFLIYFATLAACTPAPFDYDAASEGEREAYLEATSLGVYDGLTGSLPGGKGISWNVRERTYDTARRRVEIVVDTRFGDDETPAFGSDMRAETVLRKVCPEHYLGTPLEANEVTIYVRFALEGGGTMLAASLNPTTCGRYRDG</sequence>